<dbReference type="CDD" id="cd11592">
    <property type="entry name" value="Agmatinase_PAH"/>
    <property type="match status" value="1"/>
</dbReference>
<evidence type="ECO:0000313" key="6">
    <source>
        <dbReference type="Proteomes" id="UP001597180"/>
    </source>
</evidence>
<dbReference type="PANTHER" id="PTHR11358">
    <property type="entry name" value="ARGINASE/AGMATINASE"/>
    <property type="match status" value="1"/>
</dbReference>
<dbReference type="EC" id="3.5.3.11" evidence="5"/>
<reference evidence="6" key="1">
    <citation type="journal article" date="2019" name="Int. J. Syst. Evol. Microbiol.">
        <title>The Global Catalogue of Microorganisms (GCM) 10K type strain sequencing project: providing services to taxonomists for standard genome sequencing and annotation.</title>
        <authorList>
            <consortium name="The Broad Institute Genomics Platform"/>
            <consortium name="The Broad Institute Genome Sequencing Center for Infectious Disease"/>
            <person name="Wu L."/>
            <person name="Ma J."/>
        </authorList>
    </citation>
    <scope>NUCLEOTIDE SEQUENCE [LARGE SCALE GENOMIC DNA]</scope>
    <source>
        <strain evidence="6">CCUG 53270</strain>
    </source>
</reference>
<dbReference type="NCBIfam" id="TIGR01230">
    <property type="entry name" value="agmatinase"/>
    <property type="match status" value="1"/>
</dbReference>
<dbReference type="PRINTS" id="PR00116">
    <property type="entry name" value="ARGINASE"/>
</dbReference>
<comment type="similarity">
    <text evidence="1">Belongs to the arginase family. Agmatinase subfamily.</text>
</comment>
<protein>
    <submittedName>
        <fullName evidence="5">Agmatinase</fullName>
        <ecNumber evidence="5">3.5.3.11</ecNumber>
    </submittedName>
</protein>
<dbReference type="Proteomes" id="UP001597180">
    <property type="component" value="Unassembled WGS sequence"/>
</dbReference>
<name>A0ABW3UV34_9BACL</name>
<proteinExistence type="inferred from homology"/>
<dbReference type="InterPro" id="IPR020855">
    <property type="entry name" value="Ureohydrolase_Mn_BS"/>
</dbReference>
<accession>A0ABW3UV34</accession>
<dbReference type="Gene3D" id="3.40.800.10">
    <property type="entry name" value="Ureohydrolase domain"/>
    <property type="match status" value="1"/>
</dbReference>
<dbReference type="InterPro" id="IPR006035">
    <property type="entry name" value="Ureohydrolase"/>
</dbReference>
<dbReference type="PROSITE" id="PS51409">
    <property type="entry name" value="ARGINASE_2"/>
    <property type="match status" value="1"/>
</dbReference>
<sequence>MMYRPQIEMGKPLFSGIHTFMHLPHVQTLDQVDFAVIGVPFDTGVSYAVGARFGPSAIRTMSQRIRPISPVHDIDISEYLSGIDYGDLTVHPGYIEQSYRAIEEQLTPVFEAGIVPIMLGGDHSISLPHLRAAAKKHGPVCLVHFDSHSDTGRSKHPERMWSHGAVFSYAVDEGLIDAEHSIQMGMRGSAFKPNNLADAREMGFEVLTTDDVRELTIPELCAKIKARVGDRPVFLTFDIDFLDPVYAPGTGTPEVGGFTTYEAQKMLRGLAGLNFIGFDLVEVLPDRDANQITALNAANIAFEFVCLLAVKRRMDSVTAEDTVTVG</sequence>
<dbReference type="GO" id="GO:0008783">
    <property type="term" value="F:agmatinase activity"/>
    <property type="evidence" value="ECO:0007669"/>
    <property type="project" value="UniProtKB-EC"/>
</dbReference>
<comment type="caution">
    <text evidence="5">The sequence shown here is derived from an EMBL/GenBank/DDBJ whole genome shotgun (WGS) entry which is preliminary data.</text>
</comment>
<dbReference type="InterPro" id="IPR005925">
    <property type="entry name" value="Agmatinase-rel"/>
</dbReference>
<keyword evidence="6" id="KW-1185">Reference proteome</keyword>
<evidence type="ECO:0000256" key="1">
    <source>
        <dbReference type="ARBA" id="ARBA00009227"/>
    </source>
</evidence>
<evidence type="ECO:0000256" key="4">
    <source>
        <dbReference type="RuleBase" id="RU003684"/>
    </source>
</evidence>
<evidence type="ECO:0000256" key="2">
    <source>
        <dbReference type="ARBA" id="ARBA00022723"/>
    </source>
</evidence>
<dbReference type="PANTHER" id="PTHR11358:SF26">
    <property type="entry name" value="GUANIDINO ACID HYDROLASE, MITOCHONDRIAL"/>
    <property type="match status" value="1"/>
</dbReference>
<gene>
    <name evidence="5" type="primary">speB</name>
    <name evidence="5" type="ORF">ACFQ4B_32150</name>
</gene>
<keyword evidence="2" id="KW-0479">Metal-binding</keyword>
<dbReference type="InterPro" id="IPR023696">
    <property type="entry name" value="Ureohydrolase_dom_sf"/>
</dbReference>
<evidence type="ECO:0000313" key="5">
    <source>
        <dbReference type="EMBL" id="MFD1224772.1"/>
    </source>
</evidence>
<dbReference type="SUPFAM" id="SSF52768">
    <property type="entry name" value="Arginase/deacetylase"/>
    <property type="match status" value="1"/>
</dbReference>
<dbReference type="PIRSF" id="PIRSF036979">
    <property type="entry name" value="Arginase"/>
    <property type="match status" value="1"/>
</dbReference>
<dbReference type="EMBL" id="JBHTLU010000049">
    <property type="protein sequence ID" value="MFD1224772.1"/>
    <property type="molecule type" value="Genomic_DNA"/>
</dbReference>
<evidence type="ECO:0000256" key="3">
    <source>
        <dbReference type="ARBA" id="ARBA00022801"/>
    </source>
</evidence>
<dbReference type="Pfam" id="PF00491">
    <property type="entry name" value="Arginase"/>
    <property type="match status" value="1"/>
</dbReference>
<dbReference type="RefSeq" id="WP_306293552.1">
    <property type="nucleotide sequence ID" value="NZ_BAABJG010000056.1"/>
</dbReference>
<organism evidence="5 6">
    <name type="scientific">Paenibacillus vulneris</name>
    <dbReference type="NCBI Taxonomy" id="1133364"/>
    <lineage>
        <taxon>Bacteria</taxon>
        <taxon>Bacillati</taxon>
        <taxon>Bacillota</taxon>
        <taxon>Bacilli</taxon>
        <taxon>Bacillales</taxon>
        <taxon>Paenibacillaceae</taxon>
        <taxon>Paenibacillus</taxon>
    </lineage>
</organism>
<dbReference type="PROSITE" id="PS01053">
    <property type="entry name" value="ARGINASE_1"/>
    <property type="match status" value="1"/>
</dbReference>
<keyword evidence="3 4" id="KW-0378">Hydrolase</keyword>